<dbReference type="OMA" id="QNEMATA"/>
<dbReference type="AlphaFoldDB" id="A0A482PKR8"/>
<dbReference type="InterPro" id="IPR041687">
    <property type="entry name" value="HTH_46"/>
</dbReference>
<accession>A0A482PKR8</accession>
<dbReference type="Pfam" id="PF15977">
    <property type="entry name" value="HTH_46"/>
    <property type="match status" value="1"/>
</dbReference>
<evidence type="ECO:0000313" key="2">
    <source>
        <dbReference type="EMBL" id="QBY28376.1"/>
    </source>
</evidence>
<dbReference type="EMBL" id="CP038008">
    <property type="protein sequence ID" value="QBY28376.1"/>
    <property type="molecule type" value="Genomic_DNA"/>
</dbReference>
<sequence length="210" mass="23589">MPQLSQLNLLKQPSPYAPGLLNQLTLEQEFRRYPKGSRFIFICAGEPCCQFIRSGVVNIENRENHLALGIASAPVALGFTSALSERLLLRALGECEVATVPLATVMARIAEKQLWEIMAKHMIIVMNKLFIQNEMATAPSAYDILCFQLQALNQESDSIRHNIAAYQYILDRTHLSRSSIMKMLSALKKGGYIKLHQGKLIAIHHLPSRF</sequence>
<evidence type="ECO:0000259" key="1">
    <source>
        <dbReference type="Pfam" id="PF15977"/>
    </source>
</evidence>
<dbReference type="RefSeq" id="WP_012906057.1">
    <property type="nucleotide sequence ID" value="NZ_CAJTBI010000005.1"/>
</dbReference>
<dbReference type="InterPro" id="IPR014710">
    <property type="entry name" value="RmlC-like_jellyroll"/>
</dbReference>
<reference evidence="2" key="1">
    <citation type="submission" date="2019-03" db="EMBL/GenBank/DDBJ databases">
        <title>Complete genome sequence of enteropathogenic Citrobacter rodentium strain DBS100.</title>
        <authorList>
            <person name="Popov G."/>
            <person name="Fiebig A."/>
            <person name="Shideler S."/>
            <person name="Coombes B."/>
            <person name="Savchenko A."/>
        </authorList>
    </citation>
    <scope>NUCLEOTIDE SEQUENCE</scope>
    <source>
        <strain evidence="2">DBS100</strain>
    </source>
</reference>
<gene>
    <name evidence="2" type="ORF">E2R62_05625</name>
</gene>
<protein>
    <submittedName>
        <fullName evidence="2">Crp/Fnr family transcriptional regulator</fullName>
    </submittedName>
</protein>
<feature type="domain" description="IprA winged helix-turn-helix" evidence="1">
    <location>
        <begin position="141"/>
        <end position="208"/>
    </location>
</feature>
<organism evidence="2">
    <name type="scientific">Citrobacter rodentium</name>
    <dbReference type="NCBI Taxonomy" id="67825"/>
    <lineage>
        <taxon>Bacteria</taxon>
        <taxon>Pseudomonadati</taxon>
        <taxon>Pseudomonadota</taxon>
        <taxon>Gammaproteobacteria</taxon>
        <taxon>Enterobacterales</taxon>
        <taxon>Enterobacteriaceae</taxon>
        <taxon>Citrobacter</taxon>
    </lineage>
</organism>
<name>A0A482PKR8_CITRO</name>
<dbReference type="Gene3D" id="2.60.120.10">
    <property type="entry name" value="Jelly Rolls"/>
    <property type="match status" value="1"/>
</dbReference>
<proteinExistence type="predicted"/>